<dbReference type="PANTHER" id="PTHR10983:SF16">
    <property type="entry name" value="LYSOCARDIOLIPIN ACYLTRANSFERASE 1"/>
    <property type="match status" value="1"/>
</dbReference>
<feature type="domain" description="Phospholipid/glycerol acyltransferase" evidence="2">
    <location>
        <begin position="76"/>
        <end position="198"/>
    </location>
</feature>
<dbReference type="Proteomes" id="UP000009082">
    <property type="component" value="Unassembled WGS sequence"/>
</dbReference>
<dbReference type="SUPFAM" id="SSF69593">
    <property type="entry name" value="Glycerol-3-phosphate (1)-acyltransferase"/>
    <property type="match status" value="1"/>
</dbReference>
<dbReference type="AlphaFoldDB" id="C4VBG5"/>
<dbReference type="SMART" id="SM00563">
    <property type="entry name" value="PlsC"/>
    <property type="match status" value="1"/>
</dbReference>
<proteinExistence type="predicted"/>
<keyword evidence="1" id="KW-0472">Membrane</keyword>
<name>C4VBG5_VAIC1</name>
<keyword evidence="1" id="KW-0812">Transmembrane</keyword>
<dbReference type="EMBL" id="ACOL01000550">
    <property type="protein sequence ID" value="EEQ81437.1"/>
    <property type="molecule type" value="Genomic_DNA"/>
</dbReference>
<protein>
    <recommendedName>
        <fullName evidence="2">Phospholipid/glycerol acyltransferase domain-containing protein</fullName>
    </recommendedName>
</protein>
<evidence type="ECO:0000259" key="2">
    <source>
        <dbReference type="SMART" id="SM00563"/>
    </source>
</evidence>
<dbReference type="GO" id="GO:0012505">
    <property type="term" value="C:endomembrane system"/>
    <property type="evidence" value="ECO:0007669"/>
    <property type="project" value="TreeGrafter"/>
</dbReference>
<dbReference type="Pfam" id="PF01553">
    <property type="entry name" value="Acyltransferase"/>
    <property type="match status" value="1"/>
</dbReference>
<dbReference type="InParanoid" id="C4VBG5"/>
<evidence type="ECO:0000313" key="4">
    <source>
        <dbReference type="Proteomes" id="UP000009082"/>
    </source>
</evidence>
<dbReference type="CDD" id="cd07990">
    <property type="entry name" value="LPLAT_LCLAT1-like"/>
    <property type="match status" value="1"/>
</dbReference>
<feature type="transmembrane region" description="Helical" evidence="1">
    <location>
        <begin position="6"/>
        <end position="31"/>
    </location>
</feature>
<keyword evidence="1" id="KW-1133">Transmembrane helix</keyword>
<dbReference type="HOGENOM" id="CLU_041844_6_1_1"/>
<evidence type="ECO:0000313" key="3">
    <source>
        <dbReference type="EMBL" id="EEQ81437.1"/>
    </source>
</evidence>
<sequence>MIEIFIRFMLFAVIFFYLIASVCYVPFAYIINKLNNMLQLKIAHKIFFIFCKILNILSDRIFEFEGENLINPRENYLVISNHVNEYDFLVLSNLFNNSENLSNVKYVMKSEMRNYYGIFQILDLLNFLTIERDIKKDEKTIKNYCSRINKAESAIHLVLFPEGTLITENTINKSKEFRKSKNLEPLDYVLSPRYKGFKVIAEGLKDSNIKKVLDITFTYPECVQPTLSSILFSNQKYKIKYTMNIHELNSIKDHNYFLDQCWKFKNEWIAKAVNFNNQWFVQENDNFKNAIEENEKLTEPKTCN</sequence>
<evidence type="ECO:0000256" key="1">
    <source>
        <dbReference type="SAM" id="Phobius"/>
    </source>
</evidence>
<dbReference type="InterPro" id="IPR002123">
    <property type="entry name" value="Plipid/glycerol_acylTrfase"/>
</dbReference>
<dbReference type="VEuPathDB" id="MicrosporidiaDB:NCER_102131"/>
<dbReference type="PANTHER" id="PTHR10983">
    <property type="entry name" value="1-ACYLGLYCEROL-3-PHOSPHATE ACYLTRANSFERASE-RELATED"/>
    <property type="match status" value="1"/>
</dbReference>
<accession>C4VBG5</accession>
<dbReference type="KEGG" id="nce:NCER_102131"/>
<dbReference type="GO" id="GO:0016746">
    <property type="term" value="F:acyltransferase activity"/>
    <property type="evidence" value="ECO:0007669"/>
    <property type="project" value="InterPro"/>
</dbReference>
<dbReference type="OrthoDB" id="189226at2759"/>
<organism evidence="4">
    <name type="scientific">Vairimorpha ceranae (strain BRL01)</name>
    <name type="common">Microsporidian parasite</name>
    <name type="synonym">Nosema ceranae</name>
    <dbReference type="NCBI Taxonomy" id="578460"/>
    <lineage>
        <taxon>Eukaryota</taxon>
        <taxon>Fungi</taxon>
        <taxon>Fungi incertae sedis</taxon>
        <taxon>Microsporidia</taxon>
        <taxon>Nosematidae</taxon>
        <taxon>Vairimorpha</taxon>
    </lineage>
</organism>
<reference evidence="4" key="1">
    <citation type="journal article" date="2009" name="PLoS Pathog.">
        <title>Genomic analyses of the microsporidian Nosema ceranae, an emergent pathogen of honey bees.</title>
        <authorList>
            <person name="Cornman R.S."/>
            <person name="Chen Y.P."/>
            <person name="Schatz M.C."/>
            <person name="Street C."/>
            <person name="Zhao Y."/>
            <person name="Desany B."/>
            <person name="Egholm M."/>
            <person name="Hutchison S."/>
            <person name="Pettis J.S."/>
            <person name="Lipkin W.I."/>
            <person name="Evans J.D."/>
        </authorList>
    </citation>
    <scope>NUCLEOTIDE SEQUENCE [LARGE SCALE GENOMIC DNA]</scope>
    <source>
        <strain evidence="4">BRL01</strain>
    </source>
</reference>
<gene>
    <name evidence="3" type="ORF">NCER_102131</name>
</gene>
<dbReference type="STRING" id="578460.C4VBG5"/>